<protein>
    <submittedName>
        <fullName evidence="1">Phosphatases II</fullName>
    </submittedName>
</protein>
<sequence length="285" mass="31630">MSISLHEELTRSDSCVTVMIAMDPTPHRPVPCSPHSVDSPATVSGTSKPPPKAKNATLPDSPASAVAAAMNVTPYHRAPRLLRLADIPSTDSHTSRSRSKSRRFAAPDSPALVELRRRCMISTPSGMFYPSLSKITDGVFITDAYTSQNMELFETHDITHLIQIIDNPKQYDHHPLVFFVNQVAIADSGRADIYSHLSELAHWIDGAVETGGRVLVHSMYGMSRSVSVVMAYLIMTQRLSADAALHVVRAGRRVAQPNAGFMYQLRLFQREQERKRIMPAHLRHL</sequence>
<evidence type="ECO:0000313" key="2">
    <source>
        <dbReference type="Proteomes" id="UP000814033"/>
    </source>
</evidence>
<gene>
    <name evidence="1" type="ORF">FA95DRAFT_1610685</name>
</gene>
<organism evidence="1 2">
    <name type="scientific">Auriscalpium vulgare</name>
    <dbReference type="NCBI Taxonomy" id="40419"/>
    <lineage>
        <taxon>Eukaryota</taxon>
        <taxon>Fungi</taxon>
        <taxon>Dikarya</taxon>
        <taxon>Basidiomycota</taxon>
        <taxon>Agaricomycotina</taxon>
        <taxon>Agaricomycetes</taxon>
        <taxon>Russulales</taxon>
        <taxon>Auriscalpiaceae</taxon>
        <taxon>Auriscalpium</taxon>
    </lineage>
</organism>
<keyword evidence="2" id="KW-1185">Reference proteome</keyword>
<comment type="caution">
    <text evidence="1">The sequence shown here is derived from an EMBL/GenBank/DDBJ whole genome shotgun (WGS) entry which is preliminary data.</text>
</comment>
<name>A0ACB8RDV2_9AGAM</name>
<reference evidence="1" key="1">
    <citation type="submission" date="2021-02" db="EMBL/GenBank/DDBJ databases">
        <authorList>
            <consortium name="DOE Joint Genome Institute"/>
            <person name="Ahrendt S."/>
            <person name="Looney B.P."/>
            <person name="Miyauchi S."/>
            <person name="Morin E."/>
            <person name="Drula E."/>
            <person name="Courty P.E."/>
            <person name="Chicoki N."/>
            <person name="Fauchery L."/>
            <person name="Kohler A."/>
            <person name="Kuo A."/>
            <person name="Labutti K."/>
            <person name="Pangilinan J."/>
            <person name="Lipzen A."/>
            <person name="Riley R."/>
            <person name="Andreopoulos W."/>
            <person name="He G."/>
            <person name="Johnson J."/>
            <person name="Barry K.W."/>
            <person name="Grigoriev I.V."/>
            <person name="Nagy L."/>
            <person name="Hibbett D."/>
            <person name="Henrissat B."/>
            <person name="Matheny P.B."/>
            <person name="Labbe J."/>
            <person name="Martin F."/>
        </authorList>
    </citation>
    <scope>NUCLEOTIDE SEQUENCE</scope>
    <source>
        <strain evidence="1">FP105234-sp</strain>
    </source>
</reference>
<reference evidence="1" key="2">
    <citation type="journal article" date="2022" name="New Phytol.">
        <title>Evolutionary transition to the ectomycorrhizal habit in the genomes of a hyperdiverse lineage of mushroom-forming fungi.</title>
        <authorList>
            <person name="Looney B."/>
            <person name="Miyauchi S."/>
            <person name="Morin E."/>
            <person name="Drula E."/>
            <person name="Courty P.E."/>
            <person name="Kohler A."/>
            <person name="Kuo A."/>
            <person name="LaButti K."/>
            <person name="Pangilinan J."/>
            <person name="Lipzen A."/>
            <person name="Riley R."/>
            <person name="Andreopoulos W."/>
            <person name="He G."/>
            <person name="Johnson J."/>
            <person name="Nolan M."/>
            <person name="Tritt A."/>
            <person name="Barry K.W."/>
            <person name="Grigoriev I.V."/>
            <person name="Nagy L.G."/>
            <person name="Hibbett D."/>
            <person name="Henrissat B."/>
            <person name="Matheny P.B."/>
            <person name="Labbe J."/>
            <person name="Martin F.M."/>
        </authorList>
    </citation>
    <scope>NUCLEOTIDE SEQUENCE</scope>
    <source>
        <strain evidence="1">FP105234-sp</strain>
    </source>
</reference>
<dbReference type="Proteomes" id="UP000814033">
    <property type="component" value="Unassembled WGS sequence"/>
</dbReference>
<accession>A0ACB8RDV2</accession>
<dbReference type="EMBL" id="MU276099">
    <property type="protein sequence ID" value="KAI0041821.1"/>
    <property type="molecule type" value="Genomic_DNA"/>
</dbReference>
<evidence type="ECO:0000313" key="1">
    <source>
        <dbReference type="EMBL" id="KAI0041821.1"/>
    </source>
</evidence>
<proteinExistence type="predicted"/>